<comment type="similarity">
    <text evidence="13">In the N-terminal section; belongs to the IspD/TarI cytidylyltransferase family. IspD subfamily.</text>
</comment>
<evidence type="ECO:0000256" key="11">
    <source>
        <dbReference type="ARBA" id="ARBA00023239"/>
    </source>
</evidence>
<feature type="binding site" evidence="13">
    <location>
        <begin position="255"/>
        <end position="257"/>
    </location>
    <ligand>
        <name>4-CDP-2-C-methyl-D-erythritol 2-phosphate</name>
        <dbReference type="ChEBI" id="CHEBI:57919"/>
    </ligand>
</feature>
<dbReference type="SUPFAM" id="SSF69765">
    <property type="entry name" value="IpsF-like"/>
    <property type="match status" value="1"/>
</dbReference>
<dbReference type="PANTHER" id="PTHR43181">
    <property type="entry name" value="2-C-METHYL-D-ERYTHRITOL 2,4-CYCLODIPHOSPHATE SYNTHASE, CHLOROPLASTIC"/>
    <property type="match status" value="1"/>
</dbReference>
<dbReference type="HAMAP" id="MF_01520">
    <property type="entry name" value="IspDF"/>
    <property type="match status" value="1"/>
</dbReference>
<protein>
    <recommendedName>
        <fullName evidence="13">Bifunctional enzyme IspD/IspF</fullName>
    </recommendedName>
    <domain>
        <recommendedName>
            <fullName evidence="13">2-C-methyl-D-erythritol 4-phosphate cytidylyltransferase</fullName>
            <ecNumber evidence="13">2.7.7.60</ecNumber>
        </recommendedName>
        <alternativeName>
            <fullName evidence="13">4-diphosphocytidyl-2C-methyl-D-erythritol synthase</fullName>
        </alternativeName>
        <alternativeName>
            <fullName evidence="13">MEP cytidylyltransferase</fullName>
            <shortName evidence="13">MCT</shortName>
        </alternativeName>
    </domain>
    <domain>
        <recommendedName>
            <fullName evidence="13">2-C-methyl-D-erythritol 2,4-cyclodiphosphate synthase</fullName>
            <shortName evidence="13">MECDP-synthase</shortName>
            <shortName evidence="13">MECPP-synthase</shortName>
            <shortName evidence="13">MECPS</shortName>
            <ecNumber evidence="13">4.6.1.12</ecNumber>
        </recommendedName>
    </domain>
</protein>
<feature type="binding site" evidence="13">
    <location>
        <begin position="285"/>
        <end position="286"/>
    </location>
    <ligand>
        <name>4-CDP-2-C-methyl-D-erythritol 2-phosphate</name>
        <dbReference type="ChEBI" id="CHEBI:57919"/>
    </ligand>
</feature>
<dbReference type="HAMAP" id="MF_00108">
    <property type="entry name" value="IspD"/>
    <property type="match status" value="1"/>
</dbReference>
<dbReference type="InterPro" id="IPR018294">
    <property type="entry name" value="ISPD_synthase_CS"/>
</dbReference>
<keyword evidence="7 13" id="KW-0808">Transferase</keyword>
<comment type="similarity">
    <text evidence="6">Belongs to the IspD/TarI cytidylyltransferase family. IspD subfamily.</text>
</comment>
<evidence type="ECO:0000313" key="16">
    <source>
        <dbReference type="EMBL" id="ACL07214.1"/>
    </source>
</evidence>
<dbReference type="InterPro" id="IPR003526">
    <property type="entry name" value="MECDP_synthase"/>
</dbReference>
<dbReference type="InterPro" id="IPR036571">
    <property type="entry name" value="MECDP_synthase_sf"/>
</dbReference>
<dbReference type="CDD" id="cd02516">
    <property type="entry name" value="CDP-ME_synthetase"/>
    <property type="match status" value="1"/>
</dbReference>
<comment type="pathway">
    <text evidence="4 13">Isoprenoid biosynthesis; isopentenyl diphosphate biosynthesis via DXP pathway; isopentenyl diphosphate from 1-deoxy-D-xylulose 5-phosphate: step 4/6.</text>
</comment>
<feature type="binding site" evidence="13">
    <location>
        <position position="390"/>
    </location>
    <ligand>
        <name>4-CDP-2-C-methyl-D-erythritol 2-phosphate</name>
        <dbReference type="ChEBI" id="CHEBI:57919"/>
    </ligand>
</feature>
<evidence type="ECO:0000256" key="2">
    <source>
        <dbReference type="ARBA" id="ARBA00001282"/>
    </source>
</evidence>
<keyword evidence="12 13" id="KW-0511">Multifunctional enzyme</keyword>
<comment type="function">
    <text evidence="13">Bifunctional enzyme that catalyzes the formation of 4-diphosphocytidyl-2-C-methyl-D-erythritol from CTP and 2-C-methyl-D-erythritol 4-phosphate (MEP) (IspD), and catalyzes the conversion of 4-diphosphocytidyl-2-C-methyl-D-erythritol 2-phosphate (CDP-ME2P) to 2-C-methyl-D-erythritol 2,4-cyclodiphosphate (ME-CPP) with a corresponding release of cytidine 5-monophosphate (CMP) (IspF).</text>
</comment>
<dbReference type="InterPro" id="IPR001228">
    <property type="entry name" value="IspD"/>
</dbReference>
<evidence type="ECO:0000256" key="9">
    <source>
        <dbReference type="ARBA" id="ARBA00022723"/>
    </source>
</evidence>
<comment type="pathway">
    <text evidence="5 13">Isoprenoid biosynthesis; isopentenyl diphosphate biosynthesis via DXP pathway; isopentenyl diphosphate from 1-deoxy-D-xylulose 5-phosphate: step 2/6.</text>
</comment>
<evidence type="ECO:0000256" key="8">
    <source>
        <dbReference type="ARBA" id="ARBA00022695"/>
    </source>
</evidence>
<dbReference type="NCBIfam" id="TIGR00151">
    <property type="entry name" value="ispF"/>
    <property type="match status" value="1"/>
</dbReference>
<dbReference type="GO" id="GO:0046872">
    <property type="term" value="F:metal ion binding"/>
    <property type="evidence" value="ECO:0007669"/>
    <property type="project" value="UniProtKB-KW"/>
</dbReference>
<dbReference type="Pfam" id="PF01128">
    <property type="entry name" value="IspD"/>
    <property type="match status" value="1"/>
</dbReference>
<feature type="site" description="Transition state stabilizer" evidence="13">
    <location>
        <position position="15"/>
    </location>
</feature>
<feature type="binding site" evidence="13">
    <location>
        <position position="255"/>
    </location>
    <ligand>
        <name>a divalent metal cation</name>
        <dbReference type="ChEBI" id="CHEBI:60240"/>
    </ligand>
</feature>
<evidence type="ECO:0000256" key="13">
    <source>
        <dbReference type="HAMAP-Rule" id="MF_01520"/>
    </source>
</evidence>
<feature type="region of interest" description="2-C-methyl-D-erythritol 2,4-cyclodiphosphate synthase" evidence="13">
    <location>
        <begin position="249"/>
        <end position="439"/>
    </location>
</feature>
<evidence type="ECO:0000259" key="15">
    <source>
        <dbReference type="Pfam" id="PF02542"/>
    </source>
</evidence>
<feature type="site" description="Positions MEP for the nucleophilic attack" evidence="13">
    <location>
        <position position="217"/>
    </location>
</feature>
<dbReference type="HOGENOM" id="CLU_042800_2_6_7"/>
<feature type="binding site" evidence="13">
    <location>
        <position position="293"/>
    </location>
    <ligand>
        <name>a divalent metal cation</name>
        <dbReference type="ChEBI" id="CHEBI:60240"/>
    </ligand>
</feature>
<evidence type="ECO:0000256" key="3">
    <source>
        <dbReference type="ARBA" id="ARBA00001968"/>
    </source>
</evidence>
<dbReference type="SUPFAM" id="SSF53448">
    <property type="entry name" value="Nucleotide-diphospho-sugar transferases"/>
    <property type="match status" value="1"/>
</dbReference>
<dbReference type="EC" id="4.6.1.12" evidence="13"/>
<feature type="region of interest" description="Disordered" evidence="14">
    <location>
        <begin position="410"/>
        <end position="439"/>
    </location>
</feature>
<evidence type="ECO:0000256" key="12">
    <source>
        <dbReference type="ARBA" id="ARBA00023268"/>
    </source>
</evidence>
<dbReference type="KEGG" id="dvm:DvMF_0257"/>
<feature type="site" description="Transition state stabilizer" evidence="13">
    <location>
        <position position="384"/>
    </location>
</feature>
<dbReference type="FunFam" id="3.90.550.10:FF:000003">
    <property type="entry name" value="2-C-methyl-D-erythritol 4-phosphate cytidylyltransferase"/>
    <property type="match status" value="1"/>
</dbReference>
<dbReference type="EC" id="2.7.7.60" evidence="13"/>
<comment type="similarity">
    <text evidence="13">In the C-terminal section; belongs to the IspF family.</text>
</comment>
<comment type="caution">
    <text evidence="13">Lacks conserved residue(s) required for the propagation of feature annotation.</text>
</comment>
<dbReference type="InterPro" id="IPR029044">
    <property type="entry name" value="Nucleotide-diphossugar_trans"/>
</dbReference>
<dbReference type="GO" id="GO:0008685">
    <property type="term" value="F:2-C-methyl-D-erythritol 2,4-cyclodiphosphate synthase activity"/>
    <property type="evidence" value="ECO:0007669"/>
    <property type="project" value="UniProtKB-UniRule"/>
</dbReference>
<name>B8DPC7_NITV9</name>
<keyword evidence="11 13" id="KW-0456">Lyase</keyword>
<accession>B8DPC7</accession>
<dbReference type="InterPro" id="IPR034683">
    <property type="entry name" value="IspD/TarI"/>
</dbReference>
<evidence type="ECO:0000256" key="1">
    <source>
        <dbReference type="ARBA" id="ARBA00000200"/>
    </source>
</evidence>
<evidence type="ECO:0000256" key="14">
    <source>
        <dbReference type="SAM" id="MobiDB-lite"/>
    </source>
</evidence>
<evidence type="ECO:0000256" key="6">
    <source>
        <dbReference type="ARBA" id="ARBA00009789"/>
    </source>
</evidence>
<feature type="domain" description="2-C-methyl-D-erythritol 2,4-cyclodiphosphate synthase" evidence="15">
    <location>
        <begin position="250"/>
        <end position="404"/>
    </location>
</feature>
<dbReference type="CDD" id="cd00554">
    <property type="entry name" value="MECDP_synthase"/>
    <property type="match status" value="1"/>
</dbReference>
<evidence type="ECO:0000256" key="4">
    <source>
        <dbReference type="ARBA" id="ARBA00004709"/>
    </source>
</evidence>
<dbReference type="GO" id="GO:0019288">
    <property type="term" value="P:isopentenyl diphosphate biosynthetic process, methylerythritol 4-phosphate pathway"/>
    <property type="evidence" value="ECO:0007669"/>
    <property type="project" value="UniProtKB-UniRule"/>
</dbReference>
<feature type="region of interest" description="2-C-methyl-D-erythritol 4-phosphate cytidylyltransferase" evidence="13">
    <location>
        <begin position="1"/>
        <end position="247"/>
    </location>
</feature>
<reference evidence="16" key="1">
    <citation type="submission" date="2008-10" db="EMBL/GenBank/DDBJ databases">
        <title>Complete sequence of Desulfovibrio vulgaris str. 'Miyazaki F'.</title>
        <authorList>
            <person name="Lucas S."/>
            <person name="Copeland A."/>
            <person name="Lapidus A."/>
            <person name="Glavina del Rio T."/>
            <person name="Dalin E."/>
            <person name="Tice H."/>
            <person name="Bruce D."/>
            <person name="Goodwin L."/>
            <person name="Pitluck S."/>
            <person name="Sims D."/>
            <person name="Brettin T."/>
            <person name="Detter J.C."/>
            <person name="Han C."/>
            <person name="Larimer F."/>
            <person name="Land M."/>
            <person name="Hauser L."/>
            <person name="Kyrpides N."/>
            <person name="Mikhailova N."/>
            <person name="Hazen T.C."/>
            <person name="Richardson P."/>
        </authorList>
    </citation>
    <scope>NUCLEOTIDE SEQUENCE</scope>
    <source>
        <strain evidence="16">Miyazaki F</strain>
    </source>
</reference>
<dbReference type="eggNOG" id="COG1211">
    <property type="taxonomic scope" value="Bacteria"/>
</dbReference>
<feature type="binding site" evidence="13">
    <location>
        <position position="257"/>
    </location>
    <ligand>
        <name>a divalent metal cation</name>
        <dbReference type="ChEBI" id="CHEBI:60240"/>
    </ligand>
</feature>
<comment type="cofactor">
    <cofactor evidence="3 13">
        <name>a divalent metal cation</name>
        <dbReference type="ChEBI" id="CHEBI:60240"/>
    </cofactor>
</comment>
<dbReference type="AlphaFoldDB" id="B8DPC7"/>
<feature type="site" description="Transition state stabilizer" evidence="13">
    <location>
        <position position="25"/>
    </location>
</feature>
<dbReference type="eggNOG" id="COG0245">
    <property type="taxonomic scope" value="Bacteria"/>
</dbReference>
<dbReference type="Gene3D" id="3.30.1330.50">
    <property type="entry name" value="2-C-methyl-D-erythritol 2,4-cyclodiphosphate synthase"/>
    <property type="match status" value="1"/>
</dbReference>
<dbReference type="NCBIfam" id="TIGR00453">
    <property type="entry name" value="ispD"/>
    <property type="match status" value="1"/>
</dbReference>
<dbReference type="UniPathway" id="UPA00056">
    <property type="reaction ID" value="UER00093"/>
</dbReference>
<dbReference type="HAMAP" id="MF_00107">
    <property type="entry name" value="IspF"/>
    <property type="match status" value="1"/>
</dbReference>
<feature type="compositionally biased region" description="Gly residues" evidence="14">
    <location>
        <begin position="424"/>
        <end position="439"/>
    </location>
</feature>
<proteinExistence type="inferred from homology"/>
<evidence type="ECO:0000256" key="10">
    <source>
        <dbReference type="ARBA" id="ARBA00023229"/>
    </source>
</evidence>
<sequence length="439" mass="45538">MHAWAIVLAAGSGTRLAAAGLSTAKQFIQHRGAPLYWRSARTFAAVARVRGLVFVFPQDRLEAERERLTVLDAGRALGVPWRAVAGGALRQDSVAAGLASLPRECDAVLVHDAARPFATAALCNAVLDALAAGAPGVVPGVAVTDTIKQTANGVVAHTPDRSGLVAVQTPQGFALAALRQAHERARAEGWTVTDDAALLERCDVAVHVVPGEVANAKITTPEDLAMLDDAATARTPWDVRNGQSRLIPCTGWGYDVHRYVRKEEAGRPMKLGGVLIPGGPEVVAHSDGDVLLHALTDALLGCIGGGDIGQHFPDTDAALDNANSAVLLDEVLGLTRAAGLEITNVDLTIIAQVPRLAPWREHIRRNICRLLALDEAMVNVKATTEEKLGFTGEKKGLKAVAAVTGLRPVRAGRPGDAGEAADTGGTGGPAVSTGGTGGA</sequence>
<keyword evidence="10 13" id="KW-0414">Isoprene biosynthesis</keyword>
<dbReference type="STRING" id="883.DvMF_0257"/>
<evidence type="ECO:0000256" key="5">
    <source>
        <dbReference type="ARBA" id="ARBA00004787"/>
    </source>
</evidence>
<dbReference type="InterPro" id="IPR020555">
    <property type="entry name" value="MECDP_synthase_CS"/>
</dbReference>
<comment type="catalytic activity">
    <reaction evidence="2 13">
        <text>2-C-methyl-D-erythritol 4-phosphate + CTP + H(+) = 4-CDP-2-C-methyl-D-erythritol + diphosphate</text>
        <dbReference type="Rhea" id="RHEA:13429"/>
        <dbReference type="ChEBI" id="CHEBI:15378"/>
        <dbReference type="ChEBI" id="CHEBI:33019"/>
        <dbReference type="ChEBI" id="CHEBI:37563"/>
        <dbReference type="ChEBI" id="CHEBI:57823"/>
        <dbReference type="ChEBI" id="CHEBI:58262"/>
        <dbReference type="EC" id="2.7.7.60"/>
    </reaction>
</comment>
<dbReference type="GO" id="GO:0050518">
    <property type="term" value="F:2-C-methyl-D-erythritol 4-phosphate cytidylyltransferase activity"/>
    <property type="evidence" value="ECO:0007669"/>
    <property type="project" value="UniProtKB-UniRule"/>
</dbReference>
<feature type="binding site" evidence="13">
    <location>
        <begin position="383"/>
        <end position="386"/>
    </location>
    <ligand>
        <name>4-CDP-2-C-methyl-D-erythritol 2-phosphate</name>
        <dbReference type="ChEBI" id="CHEBI:57919"/>
    </ligand>
</feature>
<keyword evidence="8 13" id="KW-0548">Nucleotidyltransferase</keyword>
<dbReference type="PROSITE" id="PS01295">
    <property type="entry name" value="ISPD"/>
    <property type="match status" value="1"/>
</dbReference>
<dbReference type="Gene3D" id="3.90.550.10">
    <property type="entry name" value="Spore Coat Polysaccharide Biosynthesis Protein SpsA, Chain A"/>
    <property type="match status" value="1"/>
</dbReference>
<dbReference type="EMBL" id="CP001197">
    <property type="protein sequence ID" value="ACL07214.1"/>
    <property type="molecule type" value="Genomic_DNA"/>
</dbReference>
<keyword evidence="9 13" id="KW-0479">Metal-binding</keyword>
<feature type="site" description="Positions MEP for the nucleophilic attack" evidence="13">
    <location>
        <position position="161"/>
    </location>
</feature>
<gene>
    <name evidence="13" type="primary">ispDF</name>
    <name evidence="16" type="ordered locus">DvMF_0257</name>
</gene>
<organism evidence="16">
    <name type="scientific">Nitratidesulfovibrio vulgaris (strain DSM 19637 / Miyazaki F)</name>
    <name type="common">Desulfovibrio vulgaris</name>
    <dbReference type="NCBI Taxonomy" id="883"/>
    <lineage>
        <taxon>Bacteria</taxon>
        <taxon>Pseudomonadati</taxon>
        <taxon>Thermodesulfobacteriota</taxon>
        <taxon>Desulfovibrionia</taxon>
        <taxon>Desulfovibrionales</taxon>
        <taxon>Desulfovibrionaceae</taxon>
        <taxon>Nitratidesulfovibrio</taxon>
    </lineage>
</organism>
<dbReference type="GO" id="GO:0016114">
    <property type="term" value="P:terpenoid biosynthetic process"/>
    <property type="evidence" value="ECO:0007669"/>
    <property type="project" value="InterPro"/>
</dbReference>
<dbReference type="Pfam" id="PF02542">
    <property type="entry name" value="YgbB"/>
    <property type="match status" value="1"/>
</dbReference>
<dbReference type="PROSITE" id="PS01350">
    <property type="entry name" value="ISPF"/>
    <property type="match status" value="1"/>
</dbReference>
<evidence type="ECO:0000256" key="7">
    <source>
        <dbReference type="ARBA" id="ARBA00022679"/>
    </source>
</evidence>
<comment type="catalytic activity">
    <reaction evidence="1 13">
        <text>4-CDP-2-C-methyl-D-erythritol 2-phosphate = 2-C-methyl-D-erythritol 2,4-cyclic diphosphate + CMP</text>
        <dbReference type="Rhea" id="RHEA:23864"/>
        <dbReference type="ChEBI" id="CHEBI:57919"/>
        <dbReference type="ChEBI" id="CHEBI:58483"/>
        <dbReference type="ChEBI" id="CHEBI:60377"/>
        <dbReference type="EC" id="4.6.1.12"/>
    </reaction>
</comment>
<feature type="site" description="Transition state stabilizer" evidence="13">
    <location>
        <position position="285"/>
    </location>
</feature>
<feature type="binding site" evidence="13">
    <location>
        <begin position="312"/>
        <end position="316"/>
    </location>
    <ligand>
        <name>4-CDP-2-C-methyl-D-erythritol 2-phosphate</name>
        <dbReference type="ChEBI" id="CHEBI:57919"/>
    </ligand>
</feature>
<dbReference type="PANTHER" id="PTHR43181:SF1">
    <property type="entry name" value="2-C-METHYL-D-ERYTHRITOL 2,4-CYCLODIPHOSPHATE SYNTHASE, CHLOROPLASTIC"/>
    <property type="match status" value="1"/>
</dbReference>
<feature type="binding site" evidence="13">
    <location>
        <begin position="307"/>
        <end position="309"/>
    </location>
    <ligand>
        <name>4-CDP-2-C-methyl-D-erythritol 2-phosphate</name>
        <dbReference type="ChEBI" id="CHEBI:57919"/>
    </ligand>
</feature>
<dbReference type="InterPro" id="IPR026596">
    <property type="entry name" value="IspD/F"/>
</dbReference>